<dbReference type="InterPro" id="IPR004155">
    <property type="entry name" value="PBS_lyase_HEAT"/>
</dbReference>
<accession>A0A518AK79</accession>
<protein>
    <submittedName>
        <fullName evidence="1">HEAT repeat protein</fullName>
    </submittedName>
</protein>
<dbReference type="Gene3D" id="1.25.10.10">
    <property type="entry name" value="Leucine-rich Repeat Variant"/>
    <property type="match status" value="2"/>
</dbReference>
<dbReference type="InterPro" id="IPR016024">
    <property type="entry name" value="ARM-type_fold"/>
</dbReference>
<dbReference type="SUPFAM" id="SSF48371">
    <property type="entry name" value="ARM repeat"/>
    <property type="match status" value="1"/>
</dbReference>
<sequence>MAGGSLFSIIHLTWFIPMLNIHKQLRLSACVALGMAVLLAASSAYAEKSEAELLAKLNSDAPAAEKAVTCKYLAIYGTTESVPTLGKLLVDPELASWARIALEAIPGPEANKALRDATGLVEGRLLVGTINSIGVRRDAESTETLAALLKNSDDNVAAAAAVALGRIAGSDAAQALTPMIAAKSETVRSAVAEGCILCAEQCLANQNTAEAIKLYDLVRQAEVPKPRMLEATRGAILARGQLGVPLLVTQLRSDDRDLFRLGLTTARQLSGRGVDQALVAELANTTPERAALLVQVLTDRPKQAVLPAIMAAAEQSAKPVRLAAISALGQIGDSSCLDLLFEFATSDDAEESQLAKKSLATIPGSDVDTYLLSVVNSGEGKAYPVAIALVGERRIDATGLLKPALESAKPSIRQAALVALGEVVQAENLSLLVDKVLGDKHSEDLPVAIQALKTASVRMPDREACAAELSAAVEKASSIELKSKLLEIVAAVSGTKALATVGDAAVSDEKALQDVGTRLLGKWSTADAAPVLLKVATSDNVAGNYQVRALRGYIRIARQLPMDIAKRSEMCRQAWQAATRTNEQQMVLEVLERYPSQANLELANEAQDIPELKEQATKVSNEISNKLKSS</sequence>
<evidence type="ECO:0000313" key="2">
    <source>
        <dbReference type="Proteomes" id="UP000315750"/>
    </source>
</evidence>
<organism evidence="1 2">
    <name type="scientific">Aeoliella mucimassa</name>
    <dbReference type="NCBI Taxonomy" id="2527972"/>
    <lineage>
        <taxon>Bacteria</taxon>
        <taxon>Pseudomonadati</taxon>
        <taxon>Planctomycetota</taxon>
        <taxon>Planctomycetia</taxon>
        <taxon>Pirellulales</taxon>
        <taxon>Lacipirellulaceae</taxon>
        <taxon>Aeoliella</taxon>
    </lineage>
</organism>
<dbReference type="AlphaFoldDB" id="A0A518AK79"/>
<dbReference type="OrthoDB" id="234429at2"/>
<name>A0A518AK79_9BACT</name>
<dbReference type="KEGG" id="amuc:Pan181_12700"/>
<evidence type="ECO:0000313" key="1">
    <source>
        <dbReference type="EMBL" id="QDU55084.1"/>
    </source>
</evidence>
<dbReference type="EMBL" id="CP036278">
    <property type="protein sequence ID" value="QDU55084.1"/>
    <property type="molecule type" value="Genomic_DNA"/>
</dbReference>
<dbReference type="SMART" id="SM00567">
    <property type="entry name" value="EZ_HEAT"/>
    <property type="match status" value="3"/>
</dbReference>
<proteinExistence type="predicted"/>
<gene>
    <name evidence="1" type="ORF">Pan181_12700</name>
</gene>
<dbReference type="Proteomes" id="UP000315750">
    <property type="component" value="Chromosome"/>
</dbReference>
<keyword evidence="2" id="KW-1185">Reference proteome</keyword>
<dbReference type="InterPro" id="IPR011989">
    <property type="entry name" value="ARM-like"/>
</dbReference>
<reference evidence="1 2" key="1">
    <citation type="submission" date="2019-02" db="EMBL/GenBank/DDBJ databases">
        <title>Deep-cultivation of Planctomycetes and their phenomic and genomic characterization uncovers novel biology.</title>
        <authorList>
            <person name="Wiegand S."/>
            <person name="Jogler M."/>
            <person name="Boedeker C."/>
            <person name="Pinto D."/>
            <person name="Vollmers J."/>
            <person name="Rivas-Marin E."/>
            <person name="Kohn T."/>
            <person name="Peeters S.H."/>
            <person name="Heuer A."/>
            <person name="Rast P."/>
            <person name="Oberbeckmann S."/>
            <person name="Bunk B."/>
            <person name="Jeske O."/>
            <person name="Meyerdierks A."/>
            <person name="Storesund J.E."/>
            <person name="Kallscheuer N."/>
            <person name="Luecker S."/>
            <person name="Lage O.M."/>
            <person name="Pohl T."/>
            <person name="Merkel B.J."/>
            <person name="Hornburger P."/>
            <person name="Mueller R.-W."/>
            <person name="Bruemmer F."/>
            <person name="Labrenz M."/>
            <person name="Spormann A.M."/>
            <person name="Op den Camp H."/>
            <person name="Overmann J."/>
            <person name="Amann R."/>
            <person name="Jetten M.S.M."/>
            <person name="Mascher T."/>
            <person name="Medema M.H."/>
            <person name="Devos D.P."/>
            <person name="Kaster A.-K."/>
            <person name="Ovreas L."/>
            <person name="Rohde M."/>
            <person name="Galperin M.Y."/>
            <person name="Jogler C."/>
        </authorList>
    </citation>
    <scope>NUCLEOTIDE SEQUENCE [LARGE SCALE GENOMIC DNA]</scope>
    <source>
        <strain evidence="1 2">Pan181</strain>
    </source>
</reference>
<dbReference type="Pfam" id="PF13646">
    <property type="entry name" value="HEAT_2"/>
    <property type="match status" value="2"/>
</dbReference>